<gene>
    <name evidence="2" type="ORF">BR63_07870</name>
</gene>
<dbReference type="Proteomes" id="UP000515847">
    <property type="component" value="Chromosome"/>
</dbReference>
<feature type="transmembrane region" description="Helical" evidence="1">
    <location>
        <begin position="36"/>
        <end position="58"/>
    </location>
</feature>
<dbReference type="AlphaFoldDB" id="A0A7G6E2D2"/>
<feature type="transmembrane region" description="Helical" evidence="1">
    <location>
        <begin position="6"/>
        <end position="29"/>
    </location>
</feature>
<dbReference type="EMBL" id="CP045798">
    <property type="protein sequence ID" value="QNB46236.1"/>
    <property type="molecule type" value="Genomic_DNA"/>
</dbReference>
<accession>A0A7G6E2D2</accession>
<protein>
    <submittedName>
        <fullName evidence="2">Uncharacterized protein</fullName>
    </submittedName>
</protein>
<name>A0A7G6E2D2_THEFR</name>
<dbReference type="KEGG" id="tfr:BR63_07870"/>
<sequence length="60" mass="7033">MGGFLYDLFLWTVPLLISFYTLTYAWWLWQQKKKRGALGVAALALFTALYPGFVLFFIHK</sequence>
<proteinExistence type="predicted"/>
<organism evidence="2 3">
    <name type="scientific">Thermanaerosceptrum fracticalcis</name>
    <dbReference type="NCBI Taxonomy" id="1712410"/>
    <lineage>
        <taxon>Bacteria</taxon>
        <taxon>Bacillati</taxon>
        <taxon>Bacillota</taxon>
        <taxon>Clostridia</taxon>
        <taxon>Eubacteriales</taxon>
        <taxon>Peptococcaceae</taxon>
        <taxon>Thermanaerosceptrum</taxon>
    </lineage>
</organism>
<evidence type="ECO:0000256" key="1">
    <source>
        <dbReference type="SAM" id="Phobius"/>
    </source>
</evidence>
<keyword evidence="1" id="KW-0812">Transmembrane</keyword>
<dbReference type="RefSeq" id="WP_034424856.1">
    <property type="nucleotide sequence ID" value="NZ_CP045798.1"/>
</dbReference>
<reference evidence="2 3" key="1">
    <citation type="journal article" date="2019" name="Front. Microbiol.">
        <title>Thermoanaerosceptrum fracticalcis gen. nov. sp. nov., a Novel Fumarate-Fermenting Microorganism From a Deep Fractured Carbonate Aquifer of the US Great Basin.</title>
        <authorList>
            <person name="Hamilton-Brehm S.D."/>
            <person name="Stewart L.E."/>
            <person name="Zavarin M."/>
            <person name="Caldwell M."/>
            <person name="Lawson P.A."/>
            <person name="Onstott T.C."/>
            <person name="Grzymski J."/>
            <person name="Neveux I."/>
            <person name="Lollar B.S."/>
            <person name="Russell C.E."/>
            <person name="Moser D.P."/>
        </authorList>
    </citation>
    <scope>NUCLEOTIDE SEQUENCE [LARGE SCALE GENOMIC DNA]</scope>
    <source>
        <strain evidence="2 3">DRI-13</strain>
    </source>
</reference>
<keyword evidence="3" id="KW-1185">Reference proteome</keyword>
<keyword evidence="1" id="KW-0472">Membrane</keyword>
<evidence type="ECO:0000313" key="3">
    <source>
        <dbReference type="Proteomes" id="UP000515847"/>
    </source>
</evidence>
<keyword evidence="1" id="KW-1133">Transmembrane helix</keyword>
<evidence type="ECO:0000313" key="2">
    <source>
        <dbReference type="EMBL" id="QNB46236.1"/>
    </source>
</evidence>